<evidence type="ECO:0000256" key="2">
    <source>
        <dbReference type="ARBA" id="ARBA00022448"/>
    </source>
</evidence>
<organism evidence="6 7">
    <name type="scientific">Clostridium moutaii</name>
    <dbReference type="NCBI Taxonomy" id="3240932"/>
    <lineage>
        <taxon>Bacteria</taxon>
        <taxon>Bacillati</taxon>
        <taxon>Bacillota</taxon>
        <taxon>Clostridia</taxon>
        <taxon>Eubacteriales</taxon>
        <taxon>Clostridiaceae</taxon>
        <taxon>Clostridium</taxon>
    </lineage>
</organism>
<evidence type="ECO:0000256" key="3">
    <source>
        <dbReference type="ARBA" id="ARBA00022729"/>
    </source>
</evidence>
<dbReference type="PANTHER" id="PTHR30222:SF17">
    <property type="entry name" value="SPERMIDINE_PUTRESCINE-BINDING PERIPLASMIC PROTEIN"/>
    <property type="match status" value="1"/>
</dbReference>
<dbReference type="SUPFAM" id="SSF53850">
    <property type="entry name" value="Periplasmic binding protein-like II"/>
    <property type="match status" value="1"/>
</dbReference>
<evidence type="ECO:0000256" key="5">
    <source>
        <dbReference type="SAM" id="SignalP"/>
    </source>
</evidence>
<feature type="chain" id="PRO_5047537523" evidence="5">
    <location>
        <begin position="25"/>
        <end position="358"/>
    </location>
</feature>
<evidence type="ECO:0000256" key="4">
    <source>
        <dbReference type="ARBA" id="ARBA00022764"/>
    </source>
</evidence>
<dbReference type="RefSeq" id="WP_369703842.1">
    <property type="nucleotide sequence ID" value="NZ_JBGEWD010000005.1"/>
</dbReference>
<proteinExistence type="predicted"/>
<dbReference type="Gene3D" id="3.40.190.10">
    <property type="entry name" value="Periplasmic binding protein-like II"/>
    <property type="match status" value="2"/>
</dbReference>
<keyword evidence="2" id="KW-0813">Transport</keyword>
<dbReference type="InterPro" id="IPR001188">
    <property type="entry name" value="Sperm_putr-bd"/>
</dbReference>
<evidence type="ECO:0000313" key="6">
    <source>
        <dbReference type="EMBL" id="MEY7999952.1"/>
    </source>
</evidence>
<protein>
    <submittedName>
        <fullName evidence="6">Spermidine/putrescine ABC transporter substrate-binding protein</fullName>
    </submittedName>
</protein>
<comment type="subcellular location">
    <subcellularLocation>
        <location evidence="1">Periplasm</location>
    </subcellularLocation>
</comment>
<evidence type="ECO:0000313" key="7">
    <source>
        <dbReference type="Proteomes" id="UP001564657"/>
    </source>
</evidence>
<dbReference type="PROSITE" id="PS51257">
    <property type="entry name" value="PROKAR_LIPOPROTEIN"/>
    <property type="match status" value="1"/>
</dbReference>
<gene>
    <name evidence="6" type="ORF">AB8U03_07035</name>
</gene>
<evidence type="ECO:0000256" key="1">
    <source>
        <dbReference type="ARBA" id="ARBA00004418"/>
    </source>
</evidence>
<keyword evidence="4" id="KW-0574">Periplasm</keyword>
<keyword evidence="3 5" id="KW-0732">Signal</keyword>
<name>A0ABV4BPH7_9CLOT</name>
<accession>A0ABV4BPH7</accession>
<dbReference type="Proteomes" id="UP001564657">
    <property type="component" value="Unassembled WGS sequence"/>
</dbReference>
<dbReference type="InterPro" id="IPR006059">
    <property type="entry name" value="SBP"/>
</dbReference>
<dbReference type="Pfam" id="PF13416">
    <property type="entry name" value="SBP_bac_8"/>
    <property type="match status" value="1"/>
</dbReference>
<feature type="signal peptide" evidence="5">
    <location>
        <begin position="1"/>
        <end position="24"/>
    </location>
</feature>
<reference evidence="6 7" key="1">
    <citation type="submission" date="2024-08" db="EMBL/GenBank/DDBJ databases">
        <title>Clostridium lapicellarii sp. nov., and Clostridium renhuaiense sp. nov., two species isolated from the mud in a fermentation cellar used for producing sauce-flavour Chinese liquors.</title>
        <authorList>
            <person name="Yang F."/>
            <person name="Wang H."/>
            <person name="Chen L.Q."/>
            <person name="Zhou N."/>
            <person name="Lu J.J."/>
            <person name="Pu X.X."/>
            <person name="Wan B."/>
            <person name="Wang L."/>
            <person name="Liu S.J."/>
        </authorList>
    </citation>
    <scope>NUCLEOTIDE SEQUENCE [LARGE SCALE GENOMIC DNA]</scope>
    <source>
        <strain evidence="6 7">MT-5</strain>
    </source>
</reference>
<dbReference type="EMBL" id="JBGEWD010000005">
    <property type="protein sequence ID" value="MEY7999952.1"/>
    <property type="molecule type" value="Genomic_DNA"/>
</dbReference>
<comment type="caution">
    <text evidence="6">The sequence shown here is derived from an EMBL/GenBank/DDBJ whole genome shotgun (WGS) entry which is preliminary data.</text>
</comment>
<dbReference type="CDD" id="cd13590">
    <property type="entry name" value="PBP2_PotD_PotF_like"/>
    <property type="match status" value="1"/>
</dbReference>
<dbReference type="PANTHER" id="PTHR30222">
    <property type="entry name" value="SPERMIDINE/PUTRESCINE-BINDING PERIPLASMIC PROTEIN"/>
    <property type="match status" value="1"/>
</dbReference>
<dbReference type="PRINTS" id="PR00909">
    <property type="entry name" value="SPERMDNBNDNG"/>
</dbReference>
<dbReference type="PIRSF" id="PIRSF019574">
    <property type="entry name" value="Periplasmic_polyamine_BP"/>
    <property type="match status" value="1"/>
</dbReference>
<keyword evidence="7" id="KW-1185">Reference proteome</keyword>
<sequence length="358" mass="40507">MKKKLLKLLSLGVMTTCLMFTLSACGNQKQTSDSSEKVVNLFTWANYVPDSVVNEFQKQTGIKVNYSNFSTNEEMLAKLQASKGSQYDVVICSDYIIEVMGKQKDILMQPIDKSKIPNYKNVDPQFLAQPYDKDNKYSIPYTLGSQMIVYNSEKVNFPIKGYKDLWNPALKNSIVLVDDPRIVIGMTLKKLGYSMNETDPKKLDQAKQELDKLKPNVKVFDADTPHNSLINGDATVGFMYGSQASAAVKSNPKFKIVYPEEGMNAEEDNFIIPVKAPHKENAEKFINFMLDGKISNEATTANEYVNTNKAAKKYMSKEYLNNKAVFIPDAELKRAERFKDVGSATKTYDLIWSEFKQK</sequence>